<feature type="transmembrane region" description="Helical" evidence="6">
    <location>
        <begin position="179"/>
        <end position="201"/>
    </location>
</feature>
<evidence type="ECO:0008006" key="9">
    <source>
        <dbReference type="Google" id="ProtNLM"/>
    </source>
</evidence>
<feature type="transmembrane region" description="Helical" evidence="6">
    <location>
        <begin position="433"/>
        <end position="453"/>
    </location>
</feature>
<keyword evidence="4 6" id="KW-1133">Transmembrane helix</keyword>
<feature type="transmembrane region" description="Helical" evidence="6">
    <location>
        <begin position="465"/>
        <end position="485"/>
    </location>
</feature>
<dbReference type="AlphaFoldDB" id="A0A248TK02"/>
<reference evidence="7 8" key="1">
    <citation type="submission" date="2017-08" db="EMBL/GenBank/DDBJ databases">
        <title>Complete Genome Sequence of Bacillus kochii Oregon-R-modENCODE STRAIN BDGP4, isolated from Drosophila melanogaster gut.</title>
        <authorList>
            <person name="Wan K.H."/>
            <person name="Yu C."/>
            <person name="Park S."/>
            <person name="Hammonds A.S."/>
            <person name="Booth B.W."/>
            <person name="Celniker S.E."/>
        </authorList>
    </citation>
    <scope>NUCLEOTIDE SEQUENCE [LARGE SCALE GENOMIC DNA]</scope>
    <source>
        <strain evidence="7 8">BDGP4</strain>
    </source>
</reference>
<feature type="transmembrane region" description="Helical" evidence="6">
    <location>
        <begin position="90"/>
        <end position="109"/>
    </location>
</feature>
<dbReference type="OrthoDB" id="8609648at2"/>
<dbReference type="EMBL" id="CP022983">
    <property type="protein sequence ID" value="ASV68543.1"/>
    <property type="molecule type" value="Genomic_DNA"/>
</dbReference>
<feature type="transmembrane region" description="Helical" evidence="6">
    <location>
        <begin position="7"/>
        <end position="26"/>
    </location>
</feature>
<name>A0A248TK02_9BACI</name>
<evidence type="ECO:0000256" key="5">
    <source>
        <dbReference type="ARBA" id="ARBA00023136"/>
    </source>
</evidence>
<dbReference type="PANTHER" id="PTHR30250:SF26">
    <property type="entry name" value="PSMA PROTEIN"/>
    <property type="match status" value="1"/>
</dbReference>
<feature type="transmembrane region" description="Helical" evidence="6">
    <location>
        <begin position="304"/>
        <end position="324"/>
    </location>
</feature>
<gene>
    <name evidence="7" type="ORF">CKF48_15255</name>
</gene>
<feature type="transmembrane region" description="Helical" evidence="6">
    <location>
        <begin position="151"/>
        <end position="173"/>
    </location>
</feature>
<evidence type="ECO:0000256" key="6">
    <source>
        <dbReference type="SAM" id="Phobius"/>
    </source>
</evidence>
<accession>A0A248TK02</accession>
<keyword evidence="8" id="KW-1185">Reference proteome</keyword>
<feature type="transmembrane region" description="Helical" evidence="6">
    <location>
        <begin position="401"/>
        <end position="421"/>
    </location>
</feature>
<evidence type="ECO:0000256" key="2">
    <source>
        <dbReference type="ARBA" id="ARBA00022475"/>
    </source>
</evidence>
<organism evidence="7 8">
    <name type="scientific">Cytobacillus kochii</name>
    <dbReference type="NCBI Taxonomy" id="859143"/>
    <lineage>
        <taxon>Bacteria</taxon>
        <taxon>Bacillati</taxon>
        <taxon>Bacillota</taxon>
        <taxon>Bacilli</taxon>
        <taxon>Bacillales</taxon>
        <taxon>Bacillaceae</taxon>
        <taxon>Cytobacillus</taxon>
    </lineage>
</organism>
<feature type="transmembrane region" description="Helical" evidence="6">
    <location>
        <begin position="46"/>
        <end position="69"/>
    </location>
</feature>
<keyword evidence="2" id="KW-1003">Cell membrane</keyword>
<sequence length="515" mass="59049">MRSRYSLINITAGLTNQLIITMLSFLSRTIFIQTLGVEYLGINGLFTNLLAMLTLAEAGLGASIMYSLYKPVADNDYMKIRILMKFYRQAYMVIAAIVFVLGLLLFPFLDFFVKGANIEDVELIYFIFLLNTVAPYFYIHKNSFLNVAQRGYIVTAVYTVSSIVTAVMKIAILSYTQNYLLYLIIDSVITIANSIILAVMVNRMYPYLREKVEGKLDEITKGQITTNVKAIVIQNIGNYLLFGTEHLLIASFVSLVAVGIYSNYKMVIDIARTFINQVFSNVYHSVGNLVANESMVKIIAIYKCYRLVNFWLYSSLTIVLAFTLEPFIRIWLGSDFLFYQEALLVILLLTFYERGMRNSISAIKTTAGLFREDQYAPLLQAGISLIFALVLVQFLGITGIFLGHFLSALFVPFWFTPYVVYKKLFKLPVRQYFTSYLSLMLIGLVAYLLTKIILMQFSPVSFSTFLIYLFVSLVLPNLLYIIVFYRTDEFQYILKMVLTILRRLQAKRRDRMLSS</sequence>
<evidence type="ECO:0000256" key="1">
    <source>
        <dbReference type="ARBA" id="ARBA00004651"/>
    </source>
</evidence>
<keyword evidence="5 6" id="KW-0472">Membrane</keyword>
<dbReference type="RefSeq" id="WP_095372113.1">
    <property type="nucleotide sequence ID" value="NZ_CP022983.1"/>
</dbReference>
<dbReference type="GO" id="GO:0005886">
    <property type="term" value="C:plasma membrane"/>
    <property type="evidence" value="ECO:0007669"/>
    <property type="project" value="UniProtKB-SubCell"/>
</dbReference>
<evidence type="ECO:0000256" key="3">
    <source>
        <dbReference type="ARBA" id="ARBA00022692"/>
    </source>
</evidence>
<feature type="transmembrane region" description="Helical" evidence="6">
    <location>
        <begin position="375"/>
        <end position="395"/>
    </location>
</feature>
<evidence type="ECO:0000256" key="4">
    <source>
        <dbReference type="ARBA" id="ARBA00022989"/>
    </source>
</evidence>
<comment type="subcellular location">
    <subcellularLocation>
        <location evidence="1">Cell membrane</location>
        <topology evidence="1">Multi-pass membrane protein</topology>
    </subcellularLocation>
</comment>
<dbReference type="Proteomes" id="UP000215137">
    <property type="component" value="Chromosome"/>
</dbReference>
<keyword evidence="3 6" id="KW-0812">Transmembrane</keyword>
<proteinExistence type="predicted"/>
<evidence type="ECO:0000313" key="8">
    <source>
        <dbReference type="Proteomes" id="UP000215137"/>
    </source>
</evidence>
<feature type="transmembrane region" description="Helical" evidence="6">
    <location>
        <begin position="336"/>
        <end position="354"/>
    </location>
</feature>
<dbReference type="KEGG" id="bko:CKF48_15255"/>
<dbReference type="PANTHER" id="PTHR30250">
    <property type="entry name" value="PST FAMILY PREDICTED COLANIC ACID TRANSPORTER"/>
    <property type="match status" value="1"/>
</dbReference>
<evidence type="ECO:0000313" key="7">
    <source>
        <dbReference type="EMBL" id="ASV68543.1"/>
    </source>
</evidence>
<protein>
    <recommendedName>
        <fullName evidence="9">Flippase</fullName>
    </recommendedName>
</protein>
<feature type="transmembrane region" description="Helical" evidence="6">
    <location>
        <begin position="121"/>
        <end position="139"/>
    </location>
</feature>
<dbReference type="InterPro" id="IPR050833">
    <property type="entry name" value="Poly_Biosynth_Transport"/>
</dbReference>